<accession>A0A6A1UG44</accession>
<keyword evidence="4" id="KW-1185">Reference proteome</keyword>
<proteinExistence type="predicted"/>
<sequence length="113" mass="12520">MTAEDSNADGVVENGKAEDAKKVKPKKAKKPKASAINLFQTCSEYEGERREEGKAEEMAGIFYSKSSCYSEADKTFSIRSSVLLFDKVKTSYSQDCVSPPVYNTYLVEIIANQ</sequence>
<gene>
    <name evidence="2" type="ORF">CJ030_MR0G025660</name>
    <name evidence="3" type="ORF">CJ030_MR2G016380</name>
</gene>
<reference evidence="2" key="1">
    <citation type="submission" date="2018-07" db="EMBL/GenBank/DDBJ databases">
        <authorList>
            <person name="Gao Z.-S."/>
            <person name="Jia H.-M."/>
            <person name="Jia H.-J."/>
            <person name="Cai Q.-L."/>
            <person name="Wang Y."/>
            <person name="Zhao H.-B."/>
        </authorList>
    </citation>
    <scope>NUCLEOTIDE SEQUENCE</scope>
    <source>
        <tissue evidence="2">Leaves</tissue>
    </source>
</reference>
<evidence type="ECO:0000313" key="4">
    <source>
        <dbReference type="Proteomes" id="UP000516437"/>
    </source>
</evidence>
<organism evidence="2 4">
    <name type="scientific">Morella rubra</name>
    <name type="common">Chinese bayberry</name>
    <dbReference type="NCBI Taxonomy" id="262757"/>
    <lineage>
        <taxon>Eukaryota</taxon>
        <taxon>Viridiplantae</taxon>
        <taxon>Streptophyta</taxon>
        <taxon>Embryophyta</taxon>
        <taxon>Tracheophyta</taxon>
        <taxon>Spermatophyta</taxon>
        <taxon>Magnoliopsida</taxon>
        <taxon>eudicotyledons</taxon>
        <taxon>Gunneridae</taxon>
        <taxon>Pentapetalae</taxon>
        <taxon>rosids</taxon>
        <taxon>fabids</taxon>
        <taxon>Fagales</taxon>
        <taxon>Myricaceae</taxon>
        <taxon>Morella</taxon>
    </lineage>
</organism>
<dbReference type="EMBL" id="RXIC02000020">
    <property type="protein sequence ID" value="KAB1224491.1"/>
    <property type="molecule type" value="Genomic_DNA"/>
</dbReference>
<dbReference type="EMBL" id="RXIC02000487">
    <property type="protein sequence ID" value="KAB1199236.1"/>
    <property type="molecule type" value="Genomic_DNA"/>
</dbReference>
<dbReference type="AlphaFoldDB" id="A0A6A1UG44"/>
<evidence type="ECO:0000313" key="2">
    <source>
        <dbReference type="EMBL" id="KAB1199236.1"/>
    </source>
</evidence>
<comment type="caution">
    <text evidence="2">The sequence shown here is derived from an EMBL/GenBank/DDBJ whole genome shotgun (WGS) entry which is preliminary data.</text>
</comment>
<dbReference type="Proteomes" id="UP000516437">
    <property type="component" value="Chromosome 2"/>
</dbReference>
<reference evidence="2" key="3">
    <citation type="submission" date="2019-09" db="EMBL/GenBank/DDBJ databases">
        <authorList>
            <person name="Gao Z."/>
        </authorList>
    </citation>
    <scope>NUCLEOTIDE SEQUENCE</scope>
    <source>
        <tissue evidence="2">Leaves</tissue>
    </source>
</reference>
<evidence type="ECO:0000256" key="1">
    <source>
        <dbReference type="SAM" id="MobiDB-lite"/>
    </source>
</evidence>
<protein>
    <submittedName>
        <fullName evidence="2">Uncharacterized protein</fullName>
    </submittedName>
</protein>
<name>A0A6A1UG44_9ROSI</name>
<evidence type="ECO:0000313" key="3">
    <source>
        <dbReference type="EMBL" id="KAB1224491.1"/>
    </source>
</evidence>
<reference evidence="2 4" key="2">
    <citation type="journal article" date="2019" name="Plant Biotechnol. J.">
        <title>The red bayberry genome and genetic basis of sex determination.</title>
        <authorList>
            <person name="Jia H.M."/>
            <person name="Jia H.J."/>
            <person name="Cai Q.L."/>
            <person name="Wang Y."/>
            <person name="Zhao H.B."/>
            <person name="Yang W.F."/>
            <person name="Wang G.Y."/>
            <person name="Li Y.H."/>
            <person name="Zhan D.L."/>
            <person name="Shen Y.T."/>
            <person name="Niu Q.F."/>
            <person name="Chang L."/>
            <person name="Qiu J."/>
            <person name="Zhao L."/>
            <person name="Xie H.B."/>
            <person name="Fu W.Y."/>
            <person name="Jin J."/>
            <person name="Li X.W."/>
            <person name="Jiao Y."/>
            <person name="Zhou C.C."/>
            <person name="Tu T."/>
            <person name="Chai C.Y."/>
            <person name="Gao J.L."/>
            <person name="Fan L.J."/>
            <person name="van de Weg E."/>
            <person name="Wang J.Y."/>
            <person name="Gao Z.S."/>
        </authorList>
    </citation>
    <scope>NUCLEOTIDE SEQUENCE [LARGE SCALE GENOMIC DNA]</scope>
    <source>
        <tissue evidence="2">Leaves</tissue>
    </source>
</reference>
<feature type="region of interest" description="Disordered" evidence="1">
    <location>
        <begin position="1"/>
        <end position="31"/>
    </location>
</feature>